<dbReference type="Proteomes" id="UP001556118">
    <property type="component" value="Unassembled WGS sequence"/>
</dbReference>
<dbReference type="InterPro" id="IPR037401">
    <property type="entry name" value="SnoaL-like"/>
</dbReference>
<name>A0ABV3R8V1_9SPHN</name>
<dbReference type="InterPro" id="IPR032710">
    <property type="entry name" value="NTF2-like_dom_sf"/>
</dbReference>
<organism evidence="2 3">
    <name type="scientific">Novosphingobium rhizovicinum</name>
    <dbReference type="NCBI Taxonomy" id="3228928"/>
    <lineage>
        <taxon>Bacteria</taxon>
        <taxon>Pseudomonadati</taxon>
        <taxon>Pseudomonadota</taxon>
        <taxon>Alphaproteobacteria</taxon>
        <taxon>Sphingomonadales</taxon>
        <taxon>Sphingomonadaceae</taxon>
        <taxon>Novosphingobium</taxon>
    </lineage>
</organism>
<reference evidence="2 3" key="1">
    <citation type="submission" date="2024-06" db="EMBL/GenBank/DDBJ databases">
        <title>Novosphingobium rhizovicinus M1R2S20.</title>
        <authorList>
            <person name="Sun J.-Q."/>
        </authorList>
    </citation>
    <scope>NUCLEOTIDE SEQUENCE [LARGE SCALE GENOMIC DNA]</scope>
    <source>
        <strain evidence="2 3">M1R2S20</strain>
    </source>
</reference>
<evidence type="ECO:0000313" key="2">
    <source>
        <dbReference type="EMBL" id="MEW9854159.1"/>
    </source>
</evidence>
<dbReference type="Gene3D" id="3.10.450.50">
    <property type="match status" value="1"/>
</dbReference>
<comment type="caution">
    <text evidence="2">The sequence shown here is derived from an EMBL/GenBank/DDBJ whole genome shotgun (WGS) entry which is preliminary data.</text>
</comment>
<sequence length="148" mass="16521">MAKFTPEQAADVLAIKQVIYEWGDELDINNGLSILESGVLADDVRYFVGGEWREGKEAVAQFYRGRRDQLGDNAPVMRHIITSLRVSLDGSDHAKVGYLLVFFAKAGTPPFDGYCDPLAVADVKMECTRDASGEWRISLFDSGQIFRR</sequence>
<protein>
    <submittedName>
        <fullName evidence="2">Nuclear transport factor 2 family protein</fullName>
    </submittedName>
</protein>
<feature type="domain" description="SnoaL-like" evidence="1">
    <location>
        <begin position="8"/>
        <end position="138"/>
    </location>
</feature>
<accession>A0ABV3R8V1</accession>
<dbReference type="SUPFAM" id="SSF54427">
    <property type="entry name" value="NTF2-like"/>
    <property type="match status" value="1"/>
</dbReference>
<dbReference type="EMBL" id="JBFNXR010000019">
    <property type="protein sequence ID" value="MEW9854159.1"/>
    <property type="molecule type" value="Genomic_DNA"/>
</dbReference>
<dbReference type="Pfam" id="PF13577">
    <property type="entry name" value="SnoaL_4"/>
    <property type="match status" value="1"/>
</dbReference>
<proteinExistence type="predicted"/>
<keyword evidence="3" id="KW-1185">Reference proteome</keyword>
<evidence type="ECO:0000313" key="3">
    <source>
        <dbReference type="Proteomes" id="UP001556118"/>
    </source>
</evidence>
<gene>
    <name evidence="2" type="ORF">ABUH87_03050</name>
</gene>
<evidence type="ECO:0000259" key="1">
    <source>
        <dbReference type="Pfam" id="PF13577"/>
    </source>
</evidence>
<dbReference type="RefSeq" id="WP_367769309.1">
    <property type="nucleotide sequence ID" value="NZ_JBFNXR010000019.1"/>
</dbReference>